<keyword evidence="7" id="KW-0472">Membrane</keyword>
<evidence type="ECO:0000313" key="10">
    <source>
        <dbReference type="Proteomes" id="UP000593567"/>
    </source>
</evidence>
<proteinExistence type="inferred from homology"/>
<dbReference type="GO" id="GO:0016887">
    <property type="term" value="F:ATP hydrolysis activity"/>
    <property type="evidence" value="ECO:0007669"/>
    <property type="project" value="InterPro"/>
</dbReference>
<keyword evidence="7" id="KW-0812">Transmembrane</keyword>
<reference evidence="9" key="1">
    <citation type="submission" date="2020-06" db="EMBL/GenBank/DDBJ databases">
        <title>Draft genome of Bugula neritina, a colonial animal packing powerful symbionts and potential medicines.</title>
        <authorList>
            <person name="Rayko M."/>
        </authorList>
    </citation>
    <scope>NUCLEOTIDE SEQUENCE [LARGE SCALE GENOMIC DNA]</scope>
    <source>
        <strain evidence="9">Kwan_BN1</strain>
    </source>
</reference>
<evidence type="ECO:0000256" key="7">
    <source>
        <dbReference type="SAM" id="Phobius"/>
    </source>
</evidence>
<comment type="caution">
    <text evidence="9">The sequence shown here is derived from an EMBL/GenBank/DDBJ whole genome shotgun (WGS) entry which is preliminary data.</text>
</comment>
<evidence type="ECO:0000256" key="5">
    <source>
        <dbReference type="ARBA" id="ARBA00023128"/>
    </source>
</evidence>
<dbReference type="GO" id="GO:0005741">
    <property type="term" value="C:mitochondrial outer membrane"/>
    <property type="evidence" value="ECO:0007669"/>
    <property type="project" value="UniProtKB-SubCell"/>
</dbReference>
<dbReference type="Gene3D" id="3.40.50.300">
    <property type="entry name" value="P-loop containing nucleotide triphosphate hydrolases"/>
    <property type="match status" value="1"/>
</dbReference>
<name>A0A7J7J1Z7_BUGNE</name>
<dbReference type="Pfam" id="PF00004">
    <property type="entry name" value="AAA"/>
    <property type="match status" value="1"/>
</dbReference>
<dbReference type="EMBL" id="VXIV02003228">
    <property type="protein sequence ID" value="KAF6019478.1"/>
    <property type="molecule type" value="Genomic_DNA"/>
</dbReference>
<dbReference type="InterPro" id="IPR051701">
    <property type="entry name" value="Mito_OM_Translocase_MSP1"/>
</dbReference>
<keyword evidence="7" id="KW-1133">Transmembrane helix</keyword>
<comment type="similarity">
    <text evidence="6">Belongs to the AAA ATPase family.</text>
</comment>
<dbReference type="SUPFAM" id="SSF52540">
    <property type="entry name" value="P-loop containing nucleoside triphosphate hydrolases"/>
    <property type="match status" value="1"/>
</dbReference>
<evidence type="ECO:0000256" key="4">
    <source>
        <dbReference type="ARBA" id="ARBA00022840"/>
    </source>
</evidence>
<dbReference type="Pfam" id="PF17862">
    <property type="entry name" value="AAA_lid_3"/>
    <property type="match status" value="1"/>
</dbReference>
<dbReference type="PANTHER" id="PTHR45644:SF3">
    <property type="entry name" value="FI08533P-RELATED"/>
    <property type="match status" value="1"/>
</dbReference>
<keyword evidence="3" id="KW-1000">Mitochondrion outer membrane</keyword>
<evidence type="ECO:0000313" key="9">
    <source>
        <dbReference type="EMBL" id="KAF6019478.1"/>
    </source>
</evidence>
<protein>
    <recommendedName>
        <fullName evidence="8">AAA+ ATPase domain-containing protein</fullName>
    </recommendedName>
</protein>
<keyword evidence="5" id="KW-0496">Mitochondrion</keyword>
<keyword evidence="10" id="KW-1185">Reference proteome</keyword>
<dbReference type="InterPro" id="IPR003593">
    <property type="entry name" value="AAA+_ATPase"/>
</dbReference>
<gene>
    <name evidence="9" type="ORF">EB796_022220</name>
</gene>
<sequence>MGNSFSVPAKTKGEIIVTLVGFGVSLVPAYYIFNTLLKRLDPTDSEKKKSEAIAQKMIERLGICLEEPLSEYELCIASNLVDTNSMVIEWKDIGGLEHIIEEINEVIILPFTRPDLFSSSELLQPPKGVLLYGPPGCGKTMLAKATAKASGARFINLQASALFDKWYGESQKRAEAIFSLAAKLEPTIIFIDEIDAFLRARNTNDHESTAMVKAQFMSLWDGLTTDASHKILIMGATNRPMDVDPAFRRRMPCMLQINLPTESEREKILQVVLRNEDITNKASVVKEMAANCDGLSGSDLKELCRHAALFRVRDYINNEPAAREMVGEANPVLRKMNLQDFKRALEKFRNMSLLSGLFSLEMHTAEDN</sequence>
<evidence type="ECO:0000256" key="3">
    <source>
        <dbReference type="ARBA" id="ARBA00022787"/>
    </source>
</evidence>
<dbReference type="OrthoDB" id="10254455at2759"/>
<dbReference type="InterPro" id="IPR041569">
    <property type="entry name" value="AAA_lid_3"/>
</dbReference>
<comment type="subcellular location">
    <subcellularLocation>
        <location evidence="1">Mitochondrion outer membrane</location>
        <topology evidence="1">Single-pass membrane protein</topology>
    </subcellularLocation>
</comment>
<keyword evidence="4 6" id="KW-0067">ATP-binding</keyword>
<keyword evidence="2 6" id="KW-0547">Nucleotide-binding</keyword>
<dbReference type="PANTHER" id="PTHR45644">
    <property type="entry name" value="AAA ATPASE, PUTATIVE (AFU_ORTHOLOGUE AFUA_2G12920)-RELATED-RELATED"/>
    <property type="match status" value="1"/>
</dbReference>
<feature type="domain" description="AAA+ ATPase" evidence="8">
    <location>
        <begin position="125"/>
        <end position="261"/>
    </location>
</feature>
<dbReference type="AlphaFoldDB" id="A0A7J7J1Z7"/>
<accession>A0A7J7J1Z7</accession>
<evidence type="ECO:0000256" key="6">
    <source>
        <dbReference type="RuleBase" id="RU003651"/>
    </source>
</evidence>
<dbReference type="PROSITE" id="PS00674">
    <property type="entry name" value="AAA"/>
    <property type="match status" value="1"/>
</dbReference>
<dbReference type="InterPro" id="IPR027417">
    <property type="entry name" value="P-loop_NTPase"/>
</dbReference>
<dbReference type="SMART" id="SM00382">
    <property type="entry name" value="AAA"/>
    <property type="match status" value="1"/>
</dbReference>
<feature type="transmembrane region" description="Helical" evidence="7">
    <location>
        <begin position="15"/>
        <end position="33"/>
    </location>
</feature>
<evidence type="ECO:0000256" key="1">
    <source>
        <dbReference type="ARBA" id="ARBA00004572"/>
    </source>
</evidence>
<evidence type="ECO:0000259" key="8">
    <source>
        <dbReference type="SMART" id="SM00382"/>
    </source>
</evidence>
<dbReference type="GO" id="GO:0005524">
    <property type="term" value="F:ATP binding"/>
    <property type="evidence" value="ECO:0007669"/>
    <property type="project" value="UniProtKB-KW"/>
</dbReference>
<evidence type="ECO:0000256" key="2">
    <source>
        <dbReference type="ARBA" id="ARBA00022741"/>
    </source>
</evidence>
<dbReference type="FunFam" id="3.40.50.300:FF:000538">
    <property type="entry name" value="ATPase family AAA domain-containing protein 1"/>
    <property type="match status" value="1"/>
</dbReference>
<dbReference type="GO" id="GO:0140570">
    <property type="term" value="P:extraction of mislocalized protein from mitochondrial outer membrane"/>
    <property type="evidence" value="ECO:0007669"/>
    <property type="project" value="TreeGrafter"/>
</dbReference>
<dbReference type="Proteomes" id="UP000593567">
    <property type="component" value="Unassembled WGS sequence"/>
</dbReference>
<dbReference type="InterPro" id="IPR003959">
    <property type="entry name" value="ATPase_AAA_core"/>
</dbReference>
<dbReference type="InterPro" id="IPR003960">
    <property type="entry name" value="ATPase_AAA_CS"/>
</dbReference>
<organism evidence="9 10">
    <name type="scientific">Bugula neritina</name>
    <name type="common">Brown bryozoan</name>
    <name type="synonym">Sertularia neritina</name>
    <dbReference type="NCBI Taxonomy" id="10212"/>
    <lineage>
        <taxon>Eukaryota</taxon>
        <taxon>Metazoa</taxon>
        <taxon>Spiralia</taxon>
        <taxon>Lophotrochozoa</taxon>
        <taxon>Bryozoa</taxon>
        <taxon>Gymnolaemata</taxon>
        <taxon>Cheilostomatida</taxon>
        <taxon>Flustrina</taxon>
        <taxon>Buguloidea</taxon>
        <taxon>Bugulidae</taxon>
        <taxon>Bugula</taxon>
    </lineage>
</organism>
<dbReference type="Gene3D" id="1.10.8.60">
    <property type="match status" value="1"/>
</dbReference>